<dbReference type="GeneID" id="8239189"/>
<dbReference type="VEuPathDB" id="VectorBase:PHUM307220"/>
<feature type="compositionally biased region" description="Basic and acidic residues" evidence="3">
    <location>
        <begin position="269"/>
        <end position="357"/>
    </location>
</feature>
<feature type="compositionally biased region" description="Basic and acidic residues" evidence="3">
    <location>
        <begin position="368"/>
        <end position="403"/>
    </location>
</feature>
<evidence type="ECO:0000313" key="5">
    <source>
        <dbReference type="EMBL" id="EEB14512.1"/>
    </source>
</evidence>
<dbReference type="STRING" id="121224.E0VMA6"/>
<evidence type="ECO:0000313" key="7">
    <source>
        <dbReference type="Proteomes" id="UP000009046"/>
    </source>
</evidence>
<dbReference type="InterPro" id="IPR055129">
    <property type="entry name" value="YEATS_dom"/>
</dbReference>
<dbReference type="eggNOG" id="KOG3149">
    <property type="taxonomic scope" value="Eukaryota"/>
</dbReference>
<dbReference type="AlphaFoldDB" id="E0VMA6"/>
<dbReference type="InterPro" id="IPR040930">
    <property type="entry name" value="AF-9_AHD"/>
</dbReference>
<dbReference type="EMBL" id="DS235306">
    <property type="protein sequence ID" value="EEB14512.1"/>
    <property type="molecule type" value="Genomic_DNA"/>
</dbReference>
<dbReference type="InterPro" id="IPR052790">
    <property type="entry name" value="YEATS_domain"/>
</dbReference>
<dbReference type="PANTHER" id="PTHR47827:SF3">
    <property type="entry name" value="AF-9 ANC1 HOMOLOGY DOMAIN-CONTAINING PROTEIN"/>
    <property type="match status" value="1"/>
</dbReference>
<evidence type="ECO:0000256" key="2">
    <source>
        <dbReference type="PROSITE-ProRule" id="PRU00376"/>
    </source>
</evidence>
<organism>
    <name type="scientific">Pediculus humanus subsp. corporis</name>
    <name type="common">Body louse</name>
    <dbReference type="NCBI Taxonomy" id="121224"/>
    <lineage>
        <taxon>Eukaryota</taxon>
        <taxon>Metazoa</taxon>
        <taxon>Ecdysozoa</taxon>
        <taxon>Arthropoda</taxon>
        <taxon>Hexapoda</taxon>
        <taxon>Insecta</taxon>
        <taxon>Pterygota</taxon>
        <taxon>Neoptera</taxon>
        <taxon>Paraneoptera</taxon>
        <taxon>Psocodea</taxon>
        <taxon>Troctomorpha</taxon>
        <taxon>Phthiraptera</taxon>
        <taxon>Anoplura</taxon>
        <taxon>Pediculidae</taxon>
        <taxon>Pediculus</taxon>
    </lineage>
</organism>
<name>E0VMA6_PEDHC</name>
<feature type="compositionally biased region" description="Basic residues" evidence="3">
    <location>
        <begin position="358"/>
        <end position="367"/>
    </location>
</feature>
<dbReference type="CDD" id="cd16906">
    <property type="entry name" value="YEATS_AF-9_like"/>
    <property type="match status" value="1"/>
</dbReference>
<dbReference type="PANTHER" id="PTHR47827">
    <property type="entry name" value="AHD DOMAIN-CONTAINING PROTEIN"/>
    <property type="match status" value="1"/>
</dbReference>
<sequence>MSLASVRVQFEIGHEASVRTKKTPEGFTHDWEVFVRGADNTDIQYFVDKVVFHLHETFPKPRRVIKESPYIVKESGYAGFVLPIDVYLKNKEEPKKISFQYDLQLQPSGPPISRVLREPRLFQNPSEDFRRKLIRGGGVGVDTPSEVHSDDLKSSSSINLNRSKVTDSLIKKHKPDLTPNDSFAELFGTPIRRVLEPKKTTDISKKSNESDDVKDKKKPNKYSFKDEKELVKDKEKLIEKDKIKDREKIKEKSLKRLPSPSSVVSHSVKSREEYKKYEERKKENYEEKRKKEKDKKEKDSKDVSRQMDKEYIKVKKNANDLDHMRKNNAVKKHEAKSSYDRHNIENLEKEKERPEKEKHKHRHKKKEKEKSRDKEKHKKEIKEKEKSNKKKHDDSREEKEKKKSISLSPIQEKIKKKPLNALLDELGSSDSASPLSEDETIPSIKILSKPPNKIVPEIKPQPVVNVNPKLQSTNFTVQAECRAEKEFDKTSKGNESSLFKTSNEKYSNKKKKKIEKDDLKQQKIVTKQSPHSNSSERENEEIDKDRLKEKKDNKQEKDKLDGDRSLFKKEKENRKRKGEKSKEKNFKSKKNISQENSRTPSRSTESVDLSDGGEEIRRSDKFTKEYVAQLRDLQHRIMSLEDNAELQKVVKVIAETGQYEITKKTFDFDLCALDIETVKRLQEFFLPT</sequence>
<dbReference type="GO" id="GO:0003682">
    <property type="term" value="F:chromatin binding"/>
    <property type="evidence" value="ECO:0007669"/>
    <property type="project" value="TreeGrafter"/>
</dbReference>
<evidence type="ECO:0000313" key="6">
    <source>
        <dbReference type="EnsemblMetazoa" id="PHUM307220-PA"/>
    </source>
</evidence>
<evidence type="ECO:0000256" key="1">
    <source>
        <dbReference type="ARBA" id="ARBA00023242"/>
    </source>
</evidence>
<dbReference type="GO" id="GO:0045893">
    <property type="term" value="P:positive regulation of DNA-templated transcription"/>
    <property type="evidence" value="ECO:0007669"/>
    <property type="project" value="TreeGrafter"/>
</dbReference>
<dbReference type="HOGENOM" id="CLU_011434_0_0_1"/>
<dbReference type="InParanoid" id="E0VMA6"/>
<feature type="compositionally biased region" description="Low complexity" evidence="3">
    <location>
        <begin position="258"/>
        <end position="267"/>
    </location>
</feature>
<dbReference type="KEGG" id="phu:Phum_PHUM307220"/>
<reference evidence="6" key="3">
    <citation type="submission" date="2021-02" db="UniProtKB">
        <authorList>
            <consortium name="EnsemblMetazoa"/>
        </authorList>
    </citation>
    <scope>IDENTIFICATION</scope>
    <source>
        <strain evidence="6">USDA</strain>
    </source>
</reference>
<reference evidence="5" key="2">
    <citation type="submission" date="2007-04" db="EMBL/GenBank/DDBJ databases">
        <title>The genome of the human body louse.</title>
        <authorList>
            <consortium name="The Human Body Louse Genome Consortium"/>
            <person name="Kirkness E."/>
            <person name="Walenz B."/>
            <person name="Hass B."/>
            <person name="Bruggner R."/>
            <person name="Strausberg R."/>
        </authorList>
    </citation>
    <scope>NUCLEOTIDE SEQUENCE</scope>
    <source>
        <strain evidence="5">USDA</strain>
    </source>
</reference>
<dbReference type="InterPro" id="IPR038704">
    <property type="entry name" value="YEAST_sf"/>
</dbReference>
<dbReference type="Pfam" id="PF17793">
    <property type="entry name" value="AHD"/>
    <property type="match status" value="1"/>
</dbReference>
<comment type="subcellular location">
    <subcellularLocation>
        <location evidence="2">Nucleus</location>
    </subcellularLocation>
</comment>
<feature type="region of interest" description="Disordered" evidence="3">
    <location>
        <begin position="241"/>
        <end position="445"/>
    </location>
</feature>
<dbReference type="FunCoup" id="E0VMA6">
    <property type="interactions" value="375"/>
</dbReference>
<feature type="compositionally biased region" description="Basic and acidic residues" evidence="3">
    <location>
        <begin position="241"/>
        <end position="254"/>
    </location>
</feature>
<keyword evidence="1 2" id="KW-0539">Nucleus</keyword>
<feature type="domain" description="YEATS" evidence="4">
    <location>
        <begin position="1"/>
        <end position="136"/>
    </location>
</feature>
<evidence type="ECO:0000256" key="3">
    <source>
        <dbReference type="SAM" id="MobiDB-lite"/>
    </source>
</evidence>
<dbReference type="Proteomes" id="UP000009046">
    <property type="component" value="Unassembled WGS sequence"/>
</dbReference>
<dbReference type="OrthoDB" id="10053467at2759"/>
<dbReference type="OMA" id="MYQYDLD"/>
<reference evidence="5" key="1">
    <citation type="submission" date="2007-04" db="EMBL/GenBank/DDBJ databases">
        <title>Annotation of Pediculus humanus corporis strain USDA.</title>
        <authorList>
            <person name="Kirkness E."/>
            <person name="Hannick L."/>
            <person name="Hass B."/>
            <person name="Bruggner R."/>
            <person name="Lawson D."/>
            <person name="Bidwell S."/>
            <person name="Joardar V."/>
            <person name="Caler E."/>
            <person name="Walenz B."/>
            <person name="Inman J."/>
            <person name="Schobel S."/>
            <person name="Galinsky K."/>
            <person name="Amedeo P."/>
            <person name="Strausberg R."/>
        </authorList>
    </citation>
    <scope>NUCLEOTIDE SEQUENCE</scope>
    <source>
        <strain evidence="5">USDA</strain>
    </source>
</reference>
<dbReference type="PROSITE" id="PS51037">
    <property type="entry name" value="YEATS"/>
    <property type="match status" value="1"/>
</dbReference>
<dbReference type="EMBL" id="AAZO01003567">
    <property type="status" value="NOT_ANNOTATED_CDS"/>
    <property type="molecule type" value="Genomic_DNA"/>
</dbReference>
<accession>E0VMA6</accession>
<feature type="region of interest" description="Disordered" evidence="3">
    <location>
        <begin position="198"/>
        <end position="220"/>
    </location>
</feature>
<proteinExistence type="predicted"/>
<evidence type="ECO:0000259" key="4">
    <source>
        <dbReference type="PROSITE" id="PS51037"/>
    </source>
</evidence>
<dbReference type="Pfam" id="PF03366">
    <property type="entry name" value="YEATS"/>
    <property type="match status" value="1"/>
</dbReference>
<gene>
    <name evidence="6" type="primary">8239189</name>
    <name evidence="5" type="ORF">Phum_PHUM307220</name>
</gene>
<dbReference type="Gene3D" id="2.60.40.1970">
    <property type="entry name" value="YEATS domain"/>
    <property type="match status" value="1"/>
</dbReference>
<feature type="region of interest" description="Disordered" evidence="3">
    <location>
        <begin position="485"/>
        <end position="613"/>
    </location>
</feature>
<feature type="compositionally biased region" description="Basic and acidic residues" evidence="3">
    <location>
        <begin position="198"/>
        <end position="215"/>
    </location>
</feature>
<dbReference type="EnsemblMetazoa" id="PHUM307220-RA">
    <property type="protein sequence ID" value="PHUM307220-PA"/>
    <property type="gene ID" value="PHUM307220"/>
</dbReference>
<feature type="compositionally biased region" description="Basic and acidic residues" evidence="3">
    <location>
        <begin position="543"/>
        <end position="573"/>
    </location>
</feature>
<dbReference type="RefSeq" id="XP_002427250.1">
    <property type="nucleotide sequence ID" value="XM_002427205.1"/>
</dbReference>
<protein>
    <submittedName>
        <fullName evidence="5 6">Neurofilament triplet M protein, putative</fullName>
    </submittedName>
</protein>
<feature type="compositionally biased region" description="Polar residues" evidence="3">
    <location>
        <begin position="591"/>
        <end position="607"/>
    </location>
</feature>
<dbReference type="GO" id="GO:0008023">
    <property type="term" value="C:transcription elongation factor complex"/>
    <property type="evidence" value="ECO:0007669"/>
    <property type="project" value="TreeGrafter"/>
</dbReference>
<dbReference type="Gene3D" id="1.20.1270.290">
    <property type="match status" value="1"/>
</dbReference>
<keyword evidence="7" id="KW-1185">Reference proteome</keyword>
<dbReference type="CTD" id="8239189"/>